<organism evidence="2">
    <name type="scientific">Medicago truncatula</name>
    <name type="common">Barrel medic</name>
    <name type="synonym">Medicago tribuloides</name>
    <dbReference type="NCBI Taxonomy" id="3880"/>
    <lineage>
        <taxon>Eukaryota</taxon>
        <taxon>Viridiplantae</taxon>
        <taxon>Streptophyta</taxon>
        <taxon>Embryophyta</taxon>
        <taxon>Tracheophyta</taxon>
        <taxon>Spermatophyta</taxon>
        <taxon>Magnoliopsida</taxon>
        <taxon>eudicotyledons</taxon>
        <taxon>Gunneridae</taxon>
        <taxon>Pentapetalae</taxon>
        <taxon>rosids</taxon>
        <taxon>fabids</taxon>
        <taxon>Fabales</taxon>
        <taxon>Fabaceae</taxon>
        <taxon>Papilionoideae</taxon>
        <taxon>50 kb inversion clade</taxon>
        <taxon>NPAAA clade</taxon>
        <taxon>Hologalegina</taxon>
        <taxon>IRL clade</taxon>
        <taxon>Trifolieae</taxon>
        <taxon>Medicago</taxon>
    </lineage>
</organism>
<dbReference type="EMBL" id="AC152184">
    <property type="protein sequence ID" value="ABN09780.1"/>
    <property type="molecule type" value="Genomic_DNA"/>
</dbReference>
<feature type="transmembrane region" description="Helical" evidence="1">
    <location>
        <begin position="50"/>
        <end position="70"/>
    </location>
</feature>
<feature type="transmembrane region" description="Helical" evidence="1">
    <location>
        <begin position="140"/>
        <end position="168"/>
    </location>
</feature>
<reference evidence="2" key="2">
    <citation type="submission" date="2007-03" db="EMBL/GenBank/DDBJ databases">
        <authorList>
            <consortium name="The International Medicago Genome Annotation Group"/>
        </authorList>
    </citation>
    <scope>NUCLEOTIDE SEQUENCE</scope>
</reference>
<gene>
    <name evidence="2" type="ORF">MtrDRAFT_AC152184g30v2</name>
    <name evidence="3" type="ORF">MtrunA17_Chr7g0214411</name>
</gene>
<keyword evidence="1" id="KW-0812">Transmembrane</keyword>
<accession>A2Q2T2</accession>
<dbReference type="AlphaFoldDB" id="A2Q2T2"/>
<evidence type="ECO:0000313" key="3">
    <source>
        <dbReference type="EMBL" id="RHN43982.1"/>
    </source>
</evidence>
<keyword evidence="1" id="KW-1133">Transmembrane helix</keyword>
<dbReference type="Proteomes" id="UP000265566">
    <property type="component" value="Chromosome 7"/>
</dbReference>
<reference evidence="3" key="3">
    <citation type="journal article" date="2018" name="Nat. Plants">
        <title>Whole-genome landscape of Medicago truncatula symbiotic genes.</title>
        <authorList>
            <person name="Pecrix Y."/>
            <person name="Gamas P."/>
            <person name="Carrere S."/>
        </authorList>
    </citation>
    <scope>NUCLEOTIDE SEQUENCE</scope>
    <source>
        <tissue evidence="3">Leaves</tissue>
    </source>
</reference>
<keyword evidence="1" id="KW-0472">Membrane</keyword>
<feature type="transmembrane region" description="Helical" evidence="1">
    <location>
        <begin position="18"/>
        <end position="38"/>
    </location>
</feature>
<dbReference type="Gramene" id="rna38026">
    <property type="protein sequence ID" value="RHN43982.1"/>
    <property type="gene ID" value="gene38026"/>
</dbReference>
<proteinExistence type="predicted"/>
<evidence type="ECO:0000313" key="2">
    <source>
        <dbReference type="EMBL" id="ABN09780.1"/>
    </source>
</evidence>
<feature type="transmembrane region" description="Helical" evidence="1">
    <location>
        <begin position="107"/>
        <end position="128"/>
    </location>
</feature>
<name>A2Q2T2_MEDTR</name>
<sequence>MDPSIRYMMNDDKRFKKIVVTTMSLSLVLIMIGAMNMSSYFGKFMAEHDTAVMLILIAVVFLFQIALGYGRTLHRVPNPNPNNNTVIIIYTLLLSSVISSIEASLVSRNAAIITFIFCHITFSIFVLLHEQEIPHVIRGLACGLTTASWASFLYFTFLYSLASLISYMDGTPLPRNMRWWL</sequence>
<feature type="transmembrane region" description="Helical" evidence="1">
    <location>
        <begin position="82"/>
        <end position="101"/>
    </location>
</feature>
<dbReference type="EMBL" id="PSQE01000007">
    <property type="protein sequence ID" value="RHN43982.1"/>
    <property type="molecule type" value="Genomic_DNA"/>
</dbReference>
<protein>
    <recommendedName>
        <fullName evidence="4">Transmembrane protein</fullName>
    </recommendedName>
</protein>
<evidence type="ECO:0008006" key="4">
    <source>
        <dbReference type="Google" id="ProtNLM"/>
    </source>
</evidence>
<evidence type="ECO:0000256" key="1">
    <source>
        <dbReference type="SAM" id="Phobius"/>
    </source>
</evidence>
<reference evidence="2" key="1">
    <citation type="submission" date="2004-10" db="EMBL/GenBank/DDBJ databases">
        <authorList>
            <person name="Town C.D."/>
        </authorList>
    </citation>
    <scope>NUCLEOTIDE SEQUENCE</scope>
</reference>